<dbReference type="PANTHER" id="PTHR11106:SF104">
    <property type="entry name" value="ADP-RIBOSE GLYCOHYDROLASE MACROD2"/>
    <property type="match status" value="1"/>
</dbReference>
<name>G7N301_MACMU</name>
<dbReference type="PANTHER" id="PTHR11106">
    <property type="entry name" value="GANGLIOSIDE INDUCED DIFFERENTIATION ASSOCIATED PROTEIN 2-RELATED"/>
    <property type="match status" value="1"/>
</dbReference>
<reference evidence="2" key="1">
    <citation type="journal article" date="2011" name="Nat. Biotechnol.">
        <title>Genome sequencing and comparison of two nonhuman primate animal models, the cynomolgus and Chinese rhesus macaques.</title>
        <authorList>
            <person name="Yan G."/>
            <person name="Zhang G."/>
            <person name="Fang X."/>
            <person name="Zhang Y."/>
            <person name="Li C."/>
            <person name="Ling F."/>
            <person name="Cooper D.N."/>
            <person name="Li Q."/>
            <person name="Li Y."/>
            <person name="van Gool A.J."/>
            <person name="Du H."/>
            <person name="Chen J."/>
            <person name="Chen R."/>
            <person name="Zhang P."/>
            <person name="Huang Z."/>
            <person name="Thompson J.R."/>
            <person name="Meng Y."/>
            <person name="Bai Y."/>
            <person name="Wang J."/>
            <person name="Zhuo M."/>
            <person name="Wang T."/>
            <person name="Huang Y."/>
            <person name="Wei L."/>
            <person name="Li J."/>
            <person name="Wang Z."/>
            <person name="Hu H."/>
            <person name="Yang P."/>
            <person name="Le L."/>
            <person name="Stenson P.D."/>
            <person name="Li B."/>
            <person name="Liu X."/>
            <person name="Ball E.V."/>
            <person name="An N."/>
            <person name="Huang Q."/>
            <person name="Zhang Y."/>
            <person name="Fan W."/>
            <person name="Zhang X."/>
            <person name="Li Y."/>
            <person name="Wang W."/>
            <person name="Katze M.G."/>
            <person name="Su B."/>
            <person name="Nielsen R."/>
            <person name="Yang H."/>
            <person name="Wang J."/>
            <person name="Wang X."/>
            <person name="Wang J."/>
        </authorList>
    </citation>
    <scope>NUCLEOTIDE SEQUENCE [LARGE SCALE GENOMIC DNA]</scope>
    <source>
        <strain evidence="2">CR-5</strain>
    </source>
</reference>
<feature type="domain" description="Macro" evidence="1">
    <location>
        <begin position="1"/>
        <end position="39"/>
    </location>
</feature>
<dbReference type="EMBL" id="CM001262">
    <property type="protein sequence ID" value="EHH19933.1"/>
    <property type="molecule type" value="Genomic_DNA"/>
</dbReference>
<evidence type="ECO:0000313" key="2">
    <source>
        <dbReference type="EMBL" id="EHH19933.1"/>
    </source>
</evidence>
<dbReference type="Proteomes" id="UP000013456">
    <property type="component" value="Chromosome 10"/>
</dbReference>
<dbReference type="SUPFAM" id="SSF52949">
    <property type="entry name" value="Macro domain-like"/>
    <property type="match status" value="1"/>
</dbReference>
<feature type="non-terminal residue" evidence="2">
    <location>
        <position position="39"/>
    </location>
</feature>
<dbReference type="Pfam" id="PF01661">
    <property type="entry name" value="Macro"/>
    <property type="match status" value="1"/>
</dbReference>
<evidence type="ECO:0000259" key="1">
    <source>
        <dbReference type="Pfam" id="PF01661"/>
    </source>
</evidence>
<proteinExistence type="predicted"/>
<feature type="non-terminal residue" evidence="2">
    <location>
        <position position="1"/>
    </location>
</feature>
<dbReference type="InterPro" id="IPR043472">
    <property type="entry name" value="Macro_dom-like"/>
</dbReference>
<protein>
    <recommendedName>
        <fullName evidence="1">Macro domain-containing protein</fullName>
    </recommendedName>
</protein>
<gene>
    <name evidence="2" type="ORF">EGK_02683</name>
</gene>
<dbReference type="InterPro" id="IPR002589">
    <property type="entry name" value="Macro_dom"/>
</dbReference>
<sequence>VDGCIHRAAGPCLLAECRNLNGCDTGHAKITCGYDLPAK</sequence>
<dbReference type="AlphaFoldDB" id="G7N301"/>
<accession>G7N301</accession>
<dbReference type="HOGENOM" id="CLU_216632_0_0_1"/>
<organism evidence="2">
    <name type="scientific">Macaca mulatta</name>
    <name type="common">Rhesus macaque</name>
    <dbReference type="NCBI Taxonomy" id="9544"/>
    <lineage>
        <taxon>Eukaryota</taxon>
        <taxon>Metazoa</taxon>
        <taxon>Chordata</taxon>
        <taxon>Craniata</taxon>
        <taxon>Vertebrata</taxon>
        <taxon>Euteleostomi</taxon>
        <taxon>Mammalia</taxon>
        <taxon>Eutheria</taxon>
        <taxon>Euarchontoglires</taxon>
        <taxon>Primates</taxon>
        <taxon>Haplorrhini</taxon>
        <taxon>Catarrhini</taxon>
        <taxon>Cercopithecidae</taxon>
        <taxon>Cercopithecinae</taxon>
        <taxon>Macaca</taxon>
    </lineage>
</organism>
<dbReference type="Gene3D" id="3.40.220.10">
    <property type="entry name" value="Leucine Aminopeptidase, subunit E, domain 1"/>
    <property type="match status" value="1"/>
</dbReference>